<dbReference type="Gene3D" id="2.30.30.40">
    <property type="entry name" value="SH3 Domains"/>
    <property type="match status" value="1"/>
</dbReference>
<dbReference type="InterPro" id="IPR036061">
    <property type="entry name" value="CheW-like_dom_sf"/>
</dbReference>
<accession>L8N0X1</accession>
<dbReference type="SUPFAM" id="SSF50341">
    <property type="entry name" value="CheW-like"/>
    <property type="match status" value="1"/>
</dbReference>
<evidence type="ECO:0000259" key="1">
    <source>
        <dbReference type="PROSITE" id="PS50851"/>
    </source>
</evidence>
<dbReference type="PROSITE" id="PS50851">
    <property type="entry name" value="CHEW"/>
    <property type="match status" value="1"/>
</dbReference>
<organism evidence="2 3">
    <name type="scientific">Pseudanabaena biceps PCC 7429</name>
    <dbReference type="NCBI Taxonomy" id="927668"/>
    <lineage>
        <taxon>Bacteria</taxon>
        <taxon>Bacillati</taxon>
        <taxon>Cyanobacteriota</taxon>
        <taxon>Cyanophyceae</taxon>
        <taxon>Pseudanabaenales</taxon>
        <taxon>Pseudanabaenaceae</taxon>
        <taxon>Pseudanabaena</taxon>
    </lineage>
</organism>
<dbReference type="GO" id="GO:0006935">
    <property type="term" value="P:chemotaxis"/>
    <property type="evidence" value="ECO:0007669"/>
    <property type="project" value="InterPro"/>
</dbReference>
<protein>
    <submittedName>
        <fullName evidence="2">CheW protein</fullName>
    </submittedName>
</protein>
<gene>
    <name evidence="2" type="ORF">Pse7429DRAFT_2169</name>
</gene>
<sequence>MLMLLFYVGTERYAIACSYVVEVVRLTSLRTPKQLPPNVVGMFKYSNVIVPVIDLCQLIQGTPCKTHLSTRIILVRYQVLGQESPSILGVMAERVTETIDSQDTELVDSGITVSDAPYLGKIISDHYGLIQQVKLDRLLPDICHT</sequence>
<evidence type="ECO:0000313" key="2">
    <source>
        <dbReference type="EMBL" id="ELS32719.1"/>
    </source>
</evidence>
<dbReference type="Gene3D" id="2.40.50.180">
    <property type="entry name" value="CheA-289, Domain 4"/>
    <property type="match status" value="1"/>
</dbReference>
<proteinExistence type="predicted"/>
<feature type="domain" description="CheW-like" evidence="1">
    <location>
        <begin position="1"/>
        <end position="144"/>
    </location>
</feature>
<name>L8N0X1_9CYAN</name>
<reference evidence="2 3" key="1">
    <citation type="journal article" date="2013" name="Proc. Natl. Acad. Sci. U.S.A.">
        <title>Improving the coverage of the cyanobacterial phylum using diversity-driven genome sequencing.</title>
        <authorList>
            <person name="Shih P.M."/>
            <person name="Wu D."/>
            <person name="Latifi A."/>
            <person name="Axen S.D."/>
            <person name="Fewer D.P."/>
            <person name="Talla E."/>
            <person name="Calteau A."/>
            <person name="Cai F."/>
            <person name="Tandeau de Marsac N."/>
            <person name="Rippka R."/>
            <person name="Herdman M."/>
            <person name="Sivonen K."/>
            <person name="Coursin T."/>
            <person name="Laurent T."/>
            <person name="Goodwin L."/>
            <person name="Nolan M."/>
            <person name="Davenport K.W."/>
            <person name="Han C.S."/>
            <person name="Rubin E.M."/>
            <person name="Eisen J.A."/>
            <person name="Woyke T."/>
            <person name="Gugger M."/>
            <person name="Kerfeld C.A."/>
        </authorList>
    </citation>
    <scope>NUCLEOTIDE SEQUENCE [LARGE SCALE GENOMIC DNA]</scope>
    <source>
        <strain evidence="2 3">PCC 7429</strain>
    </source>
</reference>
<dbReference type="RefSeq" id="WP_009627147.1">
    <property type="nucleotide sequence ID" value="NZ_ALWB01000078.1"/>
</dbReference>
<dbReference type="InterPro" id="IPR002545">
    <property type="entry name" value="CheW-lke_dom"/>
</dbReference>
<dbReference type="AlphaFoldDB" id="L8N0X1"/>
<dbReference type="EMBL" id="ALWB01000078">
    <property type="protein sequence ID" value="ELS32719.1"/>
    <property type="molecule type" value="Genomic_DNA"/>
</dbReference>
<evidence type="ECO:0000313" key="3">
    <source>
        <dbReference type="Proteomes" id="UP000011201"/>
    </source>
</evidence>
<dbReference type="Proteomes" id="UP000011201">
    <property type="component" value="Unassembled WGS sequence"/>
</dbReference>
<dbReference type="GO" id="GO:0007165">
    <property type="term" value="P:signal transduction"/>
    <property type="evidence" value="ECO:0007669"/>
    <property type="project" value="InterPro"/>
</dbReference>
<keyword evidence="3" id="KW-1185">Reference proteome</keyword>
<dbReference type="PATRIC" id="fig|927668.3.peg.2433"/>
<comment type="caution">
    <text evidence="2">The sequence shown here is derived from an EMBL/GenBank/DDBJ whole genome shotgun (WGS) entry which is preliminary data.</text>
</comment>
<dbReference type="Pfam" id="PF01584">
    <property type="entry name" value="CheW"/>
    <property type="match status" value="1"/>
</dbReference>